<evidence type="ECO:0000313" key="3">
    <source>
        <dbReference type="EMBL" id="KAF2457808.1"/>
    </source>
</evidence>
<evidence type="ECO:0000256" key="1">
    <source>
        <dbReference type="SAM" id="MobiDB-lite"/>
    </source>
</evidence>
<organism evidence="3 4">
    <name type="scientific">Lineolata rhizophorae</name>
    <dbReference type="NCBI Taxonomy" id="578093"/>
    <lineage>
        <taxon>Eukaryota</taxon>
        <taxon>Fungi</taxon>
        <taxon>Dikarya</taxon>
        <taxon>Ascomycota</taxon>
        <taxon>Pezizomycotina</taxon>
        <taxon>Dothideomycetes</taxon>
        <taxon>Dothideomycetes incertae sedis</taxon>
        <taxon>Lineolatales</taxon>
        <taxon>Lineolataceae</taxon>
        <taxon>Lineolata</taxon>
    </lineage>
</organism>
<feature type="region of interest" description="Disordered" evidence="1">
    <location>
        <begin position="140"/>
        <end position="170"/>
    </location>
</feature>
<evidence type="ECO:0000313" key="4">
    <source>
        <dbReference type="Proteomes" id="UP000799766"/>
    </source>
</evidence>
<protein>
    <recommendedName>
        <fullName evidence="5">Secreted protein</fullName>
    </recommendedName>
</protein>
<sequence length="170" mass="19375">MPKINLISSLFFCVCNIKRCAHGRRPDCPSICLTRRQPTLVYNGRMQDPGCAIDAYIHTYNICSLTCHRLVGTNIREMHSFAFLGQVTFAAGRKPSLCTRWIYLEQRQVVRTSGYTTPQQQRIPPIIYPTNPRRLLHRRRPDSVAASNHAHAVGRPVANRTTLAHPPRRS</sequence>
<evidence type="ECO:0000256" key="2">
    <source>
        <dbReference type="SAM" id="SignalP"/>
    </source>
</evidence>
<proteinExistence type="predicted"/>
<dbReference type="AlphaFoldDB" id="A0A6A6P1Z1"/>
<keyword evidence="4" id="KW-1185">Reference proteome</keyword>
<keyword evidence="2" id="KW-0732">Signal</keyword>
<gene>
    <name evidence="3" type="ORF">BDY21DRAFT_342824</name>
</gene>
<feature type="signal peptide" evidence="2">
    <location>
        <begin position="1"/>
        <end position="23"/>
    </location>
</feature>
<name>A0A6A6P1Z1_9PEZI</name>
<dbReference type="Proteomes" id="UP000799766">
    <property type="component" value="Unassembled WGS sequence"/>
</dbReference>
<reference evidence="3" key="1">
    <citation type="journal article" date="2020" name="Stud. Mycol.">
        <title>101 Dothideomycetes genomes: a test case for predicting lifestyles and emergence of pathogens.</title>
        <authorList>
            <person name="Haridas S."/>
            <person name="Albert R."/>
            <person name="Binder M."/>
            <person name="Bloem J."/>
            <person name="Labutti K."/>
            <person name="Salamov A."/>
            <person name="Andreopoulos B."/>
            <person name="Baker S."/>
            <person name="Barry K."/>
            <person name="Bills G."/>
            <person name="Bluhm B."/>
            <person name="Cannon C."/>
            <person name="Castanera R."/>
            <person name="Culley D."/>
            <person name="Daum C."/>
            <person name="Ezra D."/>
            <person name="Gonzalez J."/>
            <person name="Henrissat B."/>
            <person name="Kuo A."/>
            <person name="Liang C."/>
            <person name="Lipzen A."/>
            <person name="Lutzoni F."/>
            <person name="Magnuson J."/>
            <person name="Mondo S."/>
            <person name="Nolan M."/>
            <person name="Ohm R."/>
            <person name="Pangilinan J."/>
            <person name="Park H.-J."/>
            <person name="Ramirez L."/>
            <person name="Alfaro M."/>
            <person name="Sun H."/>
            <person name="Tritt A."/>
            <person name="Yoshinaga Y."/>
            <person name="Zwiers L.-H."/>
            <person name="Turgeon B."/>
            <person name="Goodwin S."/>
            <person name="Spatafora J."/>
            <person name="Crous P."/>
            <person name="Grigoriev I."/>
        </authorList>
    </citation>
    <scope>NUCLEOTIDE SEQUENCE</scope>
    <source>
        <strain evidence="3">ATCC 16933</strain>
    </source>
</reference>
<evidence type="ECO:0008006" key="5">
    <source>
        <dbReference type="Google" id="ProtNLM"/>
    </source>
</evidence>
<accession>A0A6A6P1Z1</accession>
<dbReference type="EMBL" id="MU001679">
    <property type="protein sequence ID" value="KAF2457808.1"/>
    <property type="molecule type" value="Genomic_DNA"/>
</dbReference>
<feature type="chain" id="PRO_5025595388" description="Secreted protein" evidence="2">
    <location>
        <begin position="24"/>
        <end position="170"/>
    </location>
</feature>